<dbReference type="Proteomes" id="UP000837857">
    <property type="component" value="Chromosome 29"/>
</dbReference>
<keyword evidence="3" id="KW-0768">Sushi</keyword>
<dbReference type="InterPro" id="IPR035976">
    <property type="entry name" value="Sushi/SCR/CCP_sf"/>
</dbReference>
<dbReference type="InterPro" id="IPR023415">
    <property type="entry name" value="LDLR_class-A_CS"/>
</dbReference>
<proteinExistence type="predicted"/>
<dbReference type="InterPro" id="IPR002172">
    <property type="entry name" value="LDrepeatLR_classA_rpt"/>
</dbReference>
<dbReference type="InterPro" id="IPR000436">
    <property type="entry name" value="Sushi_SCR_CCP_dom"/>
</dbReference>
<name>A0ABN8INL0_9NEOP</name>
<accession>A0ABN8INL0</accession>
<keyword evidence="7" id="KW-1185">Reference proteome</keyword>
<feature type="disulfide bond" evidence="2">
    <location>
        <begin position="165"/>
        <end position="183"/>
    </location>
</feature>
<feature type="domain" description="Sushi" evidence="5">
    <location>
        <begin position="213"/>
        <end position="278"/>
    </location>
</feature>
<dbReference type="Gene3D" id="4.10.400.10">
    <property type="entry name" value="Low-density Lipoprotein Receptor"/>
    <property type="match status" value="4"/>
</dbReference>
<dbReference type="PROSITE" id="PS01209">
    <property type="entry name" value="LDLRA_1"/>
    <property type="match status" value="3"/>
</dbReference>
<feature type="disulfide bond" evidence="2">
    <location>
        <begin position="124"/>
        <end position="142"/>
    </location>
</feature>
<dbReference type="SMART" id="SM00020">
    <property type="entry name" value="Tryp_SPc"/>
    <property type="match status" value="1"/>
</dbReference>
<feature type="disulfide bond" evidence="2">
    <location>
        <begin position="41"/>
        <end position="59"/>
    </location>
</feature>
<evidence type="ECO:0000259" key="5">
    <source>
        <dbReference type="PROSITE" id="PS50923"/>
    </source>
</evidence>
<organism evidence="6 7">
    <name type="scientific">Iphiclides podalirius</name>
    <name type="common">scarce swallowtail</name>
    <dbReference type="NCBI Taxonomy" id="110791"/>
    <lineage>
        <taxon>Eukaryota</taxon>
        <taxon>Metazoa</taxon>
        <taxon>Ecdysozoa</taxon>
        <taxon>Arthropoda</taxon>
        <taxon>Hexapoda</taxon>
        <taxon>Insecta</taxon>
        <taxon>Pterygota</taxon>
        <taxon>Neoptera</taxon>
        <taxon>Endopterygota</taxon>
        <taxon>Lepidoptera</taxon>
        <taxon>Glossata</taxon>
        <taxon>Ditrysia</taxon>
        <taxon>Papilionoidea</taxon>
        <taxon>Papilionidae</taxon>
        <taxon>Papilioninae</taxon>
        <taxon>Iphiclides</taxon>
    </lineage>
</organism>
<feature type="disulfide bond" evidence="2">
    <location>
        <begin position="82"/>
        <end position="100"/>
    </location>
</feature>
<dbReference type="Pfam" id="PF00089">
    <property type="entry name" value="Trypsin"/>
    <property type="match status" value="1"/>
</dbReference>
<dbReference type="CDD" id="cd00033">
    <property type="entry name" value="CCP"/>
    <property type="match status" value="1"/>
</dbReference>
<dbReference type="SMART" id="SM00032">
    <property type="entry name" value="CCP"/>
    <property type="match status" value="1"/>
</dbReference>
<dbReference type="PANTHER" id="PTHR24252:SF7">
    <property type="entry name" value="HYALIN"/>
    <property type="match status" value="1"/>
</dbReference>
<dbReference type="PRINTS" id="PR00261">
    <property type="entry name" value="LDLRECEPTOR"/>
</dbReference>
<dbReference type="CDD" id="cd00190">
    <property type="entry name" value="Tryp_SPc"/>
    <property type="match status" value="1"/>
</dbReference>
<sequence>MADATSDSSISLSSGNINGELKRTRRQITSINVCPKEQWRCRDGYCISVDDVCDGVPNCPDSSDESHALCRNMRCPSNLFRCAYGACAPGHAACDGVIHCADASDELIPRCRYEIDEIDGQFICQSGELIAAGSRCDGAADCADGSDESVRACGSMVCPPHLFQCAYGACVDGGSHCDGKVDCADLSDESEELCGLPSSIGEVTSRPNINQGGQCVLPAYPEHGTYRVVGNNRSFPGQLLLNPVLEVSCEEGYSSNATSSSVYCENGVWSGPMPRCLRQCAMPPDPSVTYVCVAADGASRPCRALEPSGTSAAPRCRDHFRAARPHRRALCDDGRWLELASCVPECGTAVSQVEQLMIGGRGASRGELAWHAGIYRGSNREQICGGSLLKRRVVVSAAHCFWDKKIGGKAPPGDYAVAVGKIHREWADRRDADAQKRNVVDVKMPQTFRGPENNFQEDIALVFVDRPFEYTAYIRPVCLDFDVLFDQEQLRPGSRGKVAGWGLTGPNGEPSQVLRVVELPVIETGECLDRAPADFKAAITVDKICAGFYNGTALCKGDSGGGLSFAGQERGVARFYLRGVVSTAPRNEDVCNARTVTTFTRVTAHALFLNAHLPDDV</sequence>
<reference evidence="6" key="1">
    <citation type="submission" date="2022-03" db="EMBL/GenBank/DDBJ databases">
        <authorList>
            <person name="Martin H S."/>
        </authorList>
    </citation>
    <scope>NUCLEOTIDE SEQUENCE</scope>
</reference>
<dbReference type="SUPFAM" id="SSF50494">
    <property type="entry name" value="Trypsin-like serine proteases"/>
    <property type="match status" value="1"/>
</dbReference>
<dbReference type="Gene3D" id="2.40.10.10">
    <property type="entry name" value="Trypsin-like serine proteases"/>
    <property type="match status" value="1"/>
</dbReference>
<protein>
    <recommendedName>
        <fullName evidence="8">Modular serine protease</fullName>
    </recommendedName>
</protein>
<dbReference type="InterPro" id="IPR018114">
    <property type="entry name" value="TRYPSIN_HIS"/>
</dbReference>
<dbReference type="InterPro" id="IPR036055">
    <property type="entry name" value="LDL_receptor-like_sf"/>
</dbReference>
<feature type="non-terminal residue" evidence="6">
    <location>
        <position position="1"/>
    </location>
</feature>
<gene>
    <name evidence="6" type="ORF">IPOD504_LOCUS11937</name>
</gene>
<dbReference type="Pfam" id="PF00057">
    <property type="entry name" value="Ldl_recept_a"/>
    <property type="match status" value="4"/>
</dbReference>
<evidence type="ECO:0008006" key="8">
    <source>
        <dbReference type="Google" id="ProtNLM"/>
    </source>
</evidence>
<evidence type="ECO:0000256" key="1">
    <source>
        <dbReference type="ARBA" id="ARBA00023157"/>
    </source>
</evidence>
<dbReference type="InterPro" id="IPR001254">
    <property type="entry name" value="Trypsin_dom"/>
</dbReference>
<keyword evidence="1 3" id="KW-1015">Disulfide bond</keyword>
<dbReference type="Pfam" id="PF00084">
    <property type="entry name" value="Sushi"/>
    <property type="match status" value="1"/>
</dbReference>
<dbReference type="PANTHER" id="PTHR24252">
    <property type="entry name" value="ACROSIN-RELATED"/>
    <property type="match status" value="1"/>
</dbReference>
<evidence type="ECO:0000313" key="7">
    <source>
        <dbReference type="Proteomes" id="UP000837857"/>
    </source>
</evidence>
<evidence type="ECO:0000256" key="3">
    <source>
        <dbReference type="PROSITE-ProRule" id="PRU00302"/>
    </source>
</evidence>
<dbReference type="InterPro" id="IPR043504">
    <property type="entry name" value="Peptidase_S1_PA_chymotrypsin"/>
</dbReference>
<evidence type="ECO:0000259" key="4">
    <source>
        <dbReference type="PROSITE" id="PS50240"/>
    </source>
</evidence>
<dbReference type="PROSITE" id="PS00134">
    <property type="entry name" value="TRYPSIN_HIS"/>
    <property type="match status" value="1"/>
</dbReference>
<dbReference type="PROSITE" id="PS50923">
    <property type="entry name" value="SUSHI"/>
    <property type="match status" value="1"/>
</dbReference>
<dbReference type="PROSITE" id="PS50240">
    <property type="entry name" value="TRYPSIN_DOM"/>
    <property type="match status" value="1"/>
</dbReference>
<dbReference type="CDD" id="cd00112">
    <property type="entry name" value="LDLa"/>
    <property type="match status" value="4"/>
</dbReference>
<feature type="domain" description="Peptidase S1" evidence="4">
    <location>
        <begin position="357"/>
        <end position="610"/>
    </location>
</feature>
<feature type="disulfide bond" evidence="2">
    <location>
        <begin position="75"/>
        <end position="87"/>
    </location>
</feature>
<dbReference type="SUPFAM" id="SSF57535">
    <property type="entry name" value="Complement control module/SCR domain"/>
    <property type="match status" value="1"/>
</dbReference>
<dbReference type="SMART" id="SM00192">
    <property type="entry name" value="LDLa"/>
    <property type="match status" value="4"/>
</dbReference>
<feature type="disulfide bond" evidence="2">
    <location>
        <begin position="34"/>
        <end position="46"/>
    </location>
</feature>
<evidence type="ECO:0000256" key="2">
    <source>
        <dbReference type="PROSITE-ProRule" id="PRU00124"/>
    </source>
</evidence>
<feature type="disulfide bond" evidence="3">
    <location>
        <begin position="249"/>
        <end position="276"/>
    </location>
</feature>
<dbReference type="SUPFAM" id="SSF57424">
    <property type="entry name" value="LDL receptor-like module"/>
    <property type="match status" value="4"/>
</dbReference>
<comment type="caution">
    <text evidence="3">Lacks conserved residue(s) required for the propagation of feature annotation.</text>
</comment>
<feature type="disulfide bond" evidence="2">
    <location>
        <begin position="158"/>
        <end position="170"/>
    </location>
</feature>
<evidence type="ECO:0000313" key="6">
    <source>
        <dbReference type="EMBL" id="CAH2062392.1"/>
    </source>
</evidence>
<dbReference type="InterPro" id="IPR009003">
    <property type="entry name" value="Peptidase_S1_PA"/>
</dbReference>
<dbReference type="PROSITE" id="PS50068">
    <property type="entry name" value="LDLRA_2"/>
    <property type="match status" value="4"/>
</dbReference>
<dbReference type="EMBL" id="OW152841">
    <property type="protein sequence ID" value="CAH2062392.1"/>
    <property type="molecule type" value="Genomic_DNA"/>
</dbReference>
<dbReference type="Gene3D" id="2.10.70.10">
    <property type="entry name" value="Complement Module, domain 1"/>
    <property type="match status" value="1"/>
</dbReference>